<feature type="non-terminal residue" evidence="1">
    <location>
        <position position="155"/>
    </location>
</feature>
<dbReference type="Proteomes" id="UP000054653">
    <property type="component" value="Unassembled WGS sequence"/>
</dbReference>
<dbReference type="EMBL" id="JYDI01000504">
    <property type="protein sequence ID" value="KRY44687.1"/>
    <property type="molecule type" value="Genomic_DNA"/>
</dbReference>
<organism evidence="1 2">
    <name type="scientific">Trichinella britovi</name>
    <name type="common">Parasitic roundworm</name>
    <dbReference type="NCBI Taxonomy" id="45882"/>
    <lineage>
        <taxon>Eukaryota</taxon>
        <taxon>Metazoa</taxon>
        <taxon>Ecdysozoa</taxon>
        <taxon>Nematoda</taxon>
        <taxon>Enoplea</taxon>
        <taxon>Dorylaimia</taxon>
        <taxon>Trichinellida</taxon>
        <taxon>Trichinellidae</taxon>
        <taxon>Trichinella</taxon>
    </lineage>
</organism>
<sequence>LRKGFVQDDFECFSYFPEPSKNFTSGFLHLRQQRSGLFSHHHSGQYNWNPTDLNCKATRHDSKCGQTIRMTAACKPFPYTLARARTQRQVITFDKSLSAINRSALPEISRCMIAFHALSTKCWRQNLIRFLVCGLYKSQDDQLSYDYPMSIVSRS</sequence>
<evidence type="ECO:0000313" key="1">
    <source>
        <dbReference type="EMBL" id="KRY44687.1"/>
    </source>
</evidence>
<feature type="non-terminal residue" evidence="1">
    <location>
        <position position="1"/>
    </location>
</feature>
<comment type="caution">
    <text evidence="1">The sequence shown here is derived from an EMBL/GenBank/DDBJ whole genome shotgun (WGS) entry which is preliminary data.</text>
</comment>
<accession>A0A0V1C5W7</accession>
<keyword evidence="2" id="KW-1185">Reference proteome</keyword>
<dbReference type="AlphaFoldDB" id="A0A0V1C5W7"/>
<protein>
    <submittedName>
        <fullName evidence="1">Uncharacterized protein</fullName>
    </submittedName>
</protein>
<reference evidence="1 2" key="1">
    <citation type="submission" date="2015-01" db="EMBL/GenBank/DDBJ databases">
        <title>Evolution of Trichinella species and genotypes.</title>
        <authorList>
            <person name="Korhonen P.K."/>
            <person name="Edoardo P."/>
            <person name="Giuseppe L.R."/>
            <person name="Gasser R.B."/>
        </authorList>
    </citation>
    <scope>NUCLEOTIDE SEQUENCE [LARGE SCALE GENOMIC DNA]</scope>
    <source>
        <strain evidence="1">ISS120</strain>
    </source>
</reference>
<proteinExistence type="predicted"/>
<name>A0A0V1C5W7_TRIBR</name>
<evidence type="ECO:0000313" key="2">
    <source>
        <dbReference type="Proteomes" id="UP000054653"/>
    </source>
</evidence>
<gene>
    <name evidence="1" type="ORF">T03_10039</name>
</gene>